<dbReference type="Pfam" id="PF00392">
    <property type="entry name" value="GntR"/>
    <property type="match status" value="1"/>
</dbReference>
<accession>A0A5N1IB74</accession>
<dbReference type="Proteomes" id="UP001385848">
    <property type="component" value="Unassembled WGS sequence"/>
</dbReference>
<dbReference type="Proteomes" id="UP000327236">
    <property type="component" value="Unassembled WGS sequence"/>
</dbReference>
<sequence>MEFKDNVPIYIQIEQHLYRLIVQGELPAGQRIPSVRQLAVDLTVNVNTVQRALQEMNNQGILFTKRGEGNFVTEDTALLEKTKKELLTRELDDFVENMHRLGVKNDELIPTLSNYLENLGEK</sequence>
<dbReference type="EMBL" id="VYWW01000018">
    <property type="protein sequence ID" value="KAA9322489.1"/>
    <property type="molecule type" value="Genomic_DNA"/>
</dbReference>
<dbReference type="GO" id="GO:0003677">
    <property type="term" value="F:DNA binding"/>
    <property type="evidence" value="ECO:0007669"/>
    <property type="project" value="UniProtKB-KW"/>
</dbReference>
<dbReference type="PANTHER" id="PTHR38445">
    <property type="entry name" value="HTH-TYPE TRANSCRIPTIONAL REPRESSOR YTRA"/>
    <property type="match status" value="1"/>
</dbReference>
<dbReference type="GeneID" id="31742944"/>
<reference evidence="5 7" key="1">
    <citation type="submission" date="2019-09" db="EMBL/GenBank/DDBJ databases">
        <title>Draft genome sequence assemblies of isolates from the urinary tract.</title>
        <authorList>
            <person name="Mores C.R."/>
            <person name="Putonti C."/>
            <person name="Wolfe A.J."/>
        </authorList>
    </citation>
    <scope>NUCLEOTIDE SEQUENCE [LARGE SCALE GENOMIC DNA]</scope>
    <source>
        <strain evidence="5 7">UMB246</strain>
    </source>
</reference>
<proteinExistence type="predicted"/>
<evidence type="ECO:0000256" key="2">
    <source>
        <dbReference type="ARBA" id="ARBA00023125"/>
    </source>
</evidence>
<dbReference type="KEGG" id="lje:BUE77_04375"/>
<dbReference type="InterPro" id="IPR000524">
    <property type="entry name" value="Tscrpt_reg_HTH_GntR"/>
</dbReference>
<reference evidence="6 8" key="2">
    <citation type="submission" date="2024-04" db="EMBL/GenBank/DDBJ databases">
        <title>Three lactobacilli isolated from voided urine samples from females with type 2 diabetes.</title>
        <authorList>
            <person name="Kula A."/>
            <person name="Stegman N."/>
            <person name="Putonti C."/>
        </authorList>
    </citation>
    <scope>NUCLEOTIDE SEQUENCE [LARGE SCALE GENOMIC DNA]</scope>
    <source>
        <strain evidence="6 8">1855</strain>
    </source>
</reference>
<keyword evidence="1" id="KW-0805">Transcription regulation</keyword>
<dbReference type="AlphaFoldDB" id="A0A5N1IB74"/>
<evidence type="ECO:0000256" key="1">
    <source>
        <dbReference type="ARBA" id="ARBA00023015"/>
    </source>
</evidence>
<keyword evidence="3" id="KW-0804">Transcription</keyword>
<dbReference type="RefSeq" id="WP_006584801.1">
    <property type="nucleotide sequence ID" value="NZ_CATOUV010000001.1"/>
</dbReference>
<keyword evidence="2" id="KW-0238">DNA-binding</keyword>
<dbReference type="InterPro" id="IPR036388">
    <property type="entry name" value="WH-like_DNA-bd_sf"/>
</dbReference>
<dbReference type="InterPro" id="IPR036390">
    <property type="entry name" value="WH_DNA-bd_sf"/>
</dbReference>
<protein>
    <submittedName>
        <fullName evidence="5">GntR family transcriptional regulator</fullName>
    </submittedName>
</protein>
<dbReference type="SMART" id="SM00345">
    <property type="entry name" value="HTH_GNTR"/>
    <property type="match status" value="1"/>
</dbReference>
<keyword evidence="8" id="KW-1185">Reference proteome</keyword>
<dbReference type="Gene3D" id="1.10.10.10">
    <property type="entry name" value="Winged helix-like DNA-binding domain superfamily/Winged helix DNA-binding domain"/>
    <property type="match status" value="1"/>
</dbReference>
<feature type="domain" description="HTH gntR-type" evidence="4">
    <location>
        <begin position="7"/>
        <end position="75"/>
    </location>
</feature>
<evidence type="ECO:0000313" key="6">
    <source>
        <dbReference type="EMBL" id="MEL0565669.1"/>
    </source>
</evidence>
<evidence type="ECO:0000259" key="4">
    <source>
        <dbReference type="PROSITE" id="PS50949"/>
    </source>
</evidence>
<dbReference type="EMBL" id="JBBVUL010000014">
    <property type="protein sequence ID" value="MEL0565669.1"/>
    <property type="molecule type" value="Genomic_DNA"/>
</dbReference>
<dbReference type="PANTHER" id="PTHR38445:SF6">
    <property type="entry name" value="GNTR-FAMILY TRANSCRIPTIONAL REGULATOR"/>
    <property type="match status" value="1"/>
</dbReference>
<dbReference type="SUPFAM" id="SSF46785">
    <property type="entry name" value="Winged helix' DNA-binding domain"/>
    <property type="match status" value="1"/>
</dbReference>
<evidence type="ECO:0000313" key="5">
    <source>
        <dbReference type="EMBL" id="KAA9322489.1"/>
    </source>
</evidence>
<dbReference type="GO" id="GO:0003700">
    <property type="term" value="F:DNA-binding transcription factor activity"/>
    <property type="evidence" value="ECO:0007669"/>
    <property type="project" value="InterPro"/>
</dbReference>
<name>A0A5N1IB74_LACJE</name>
<evidence type="ECO:0000313" key="8">
    <source>
        <dbReference type="Proteomes" id="UP001385848"/>
    </source>
</evidence>
<gene>
    <name evidence="6" type="ORF">AAC431_07075</name>
    <name evidence="5" type="ORF">F6H94_04915</name>
</gene>
<organism evidence="5 7">
    <name type="scientific">Lactobacillus jensenii</name>
    <dbReference type="NCBI Taxonomy" id="109790"/>
    <lineage>
        <taxon>Bacteria</taxon>
        <taxon>Bacillati</taxon>
        <taxon>Bacillota</taxon>
        <taxon>Bacilli</taxon>
        <taxon>Lactobacillales</taxon>
        <taxon>Lactobacillaceae</taxon>
        <taxon>Lactobacillus</taxon>
    </lineage>
</organism>
<evidence type="ECO:0000313" key="7">
    <source>
        <dbReference type="Proteomes" id="UP000327236"/>
    </source>
</evidence>
<evidence type="ECO:0000256" key="3">
    <source>
        <dbReference type="ARBA" id="ARBA00023163"/>
    </source>
</evidence>
<dbReference type="OrthoDB" id="362473at2"/>
<dbReference type="CDD" id="cd07377">
    <property type="entry name" value="WHTH_GntR"/>
    <property type="match status" value="1"/>
</dbReference>
<comment type="caution">
    <text evidence="5">The sequence shown here is derived from an EMBL/GenBank/DDBJ whole genome shotgun (WGS) entry which is preliminary data.</text>
</comment>
<dbReference type="PROSITE" id="PS50949">
    <property type="entry name" value="HTH_GNTR"/>
    <property type="match status" value="1"/>
</dbReference>